<dbReference type="InterPro" id="IPR018976">
    <property type="entry name" value="Imelysin-like"/>
</dbReference>
<dbReference type="Proteomes" id="UP000289555">
    <property type="component" value="Chromosome"/>
</dbReference>
<keyword evidence="2" id="KW-0732">Signal</keyword>
<gene>
    <name evidence="4" type="ORF">HORIV_14050</name>
</gene>
<comment type="subcellular location">
    <subcellularLocation>
        <location evidence="1">Cell envelope</location>
    </subcellularLocation>
</comment>
<evidence type="ECO:0000313" key="4">
    <source>
        <dbReference type="EMBL" id="BBI48984.1"/>
    </source>
</evidence>
<dbReference type="Pfam" id="PF09375">
    <property type="entry name" value="Peptidase_M75"/>
    <property type="match status" value="1"/>
</dbReference>
<dbReference type="InterPro" id="IPR038352">
    <property type="entry name" value="Imelysin_sf"/>
</dbReference>
<reference evidence="5" key="1">
    <citation type="journal article" date="2019" name="Microbiol. Resour. Announc.">
        <title>Complete Genome Sequence of Halomonas olivaria, a Moderately Halophilic Bacterium Isolated from Olive Processing Effluents, Obtained by Nanopore Sequencing.</title>
        <authorList>
            <person name="Nagata S."/>
            <person name="Ii K.M."/>
            <person name="Tsukimi T."/>
            <person name="Miura M.C."/>
            <person name="Galipon J."/>
            <person name="Arakawa K."/>
        </authorList>
    </citation>
    <scope>NUCLEOTIDE SEQUENCE [LARGE SCALE GENOMIC DNA]</scope>
    <source>
        <strain evidence="5">TYRC17</strain>
    </source>
</reference>
<evidence type="ECO:0000313" key="5">
    <source>
        <dbReference type="Proteomes" id="UP000289555"/>
    </source>
</evidence>
<organism evidence="4 5">
    <name type="scientific">Vreelandella olivaria</name>
    <dbReference type="NCBI Taxonomy" id="390919"/>
    <lineage>
        <taxon>Bacteria</taxon>
        <taxon>Pseudomonadati</taxon>
        <taxon>Pseudomonadota</taxon>
        <taxon>Gammaproteobacteria</taxon>
        <taxon>Oceanospirillales</taxon>
        <taxon>Halomonadaceae</taxon>
        <taxon>Vreelandella</taxon>
    </lineage>
</organism>
<evidence type="ECO:0000259" key="3">
    <source>
        <dbReference type="Pfam" id="PF09375"/>
    </source>
</evidence>
<dbReference type="EMBL" id="AP019416">
    <property type="protein sequence ID" value="BBI48984.1"/>
    <property type="molecule type" value="Genomic_DNA"/>
</dbReference>
<name>A0ABN5WPQ7_9GAMM</name>
<proteinExistence type="predicted"/>
<dbReference type="Gene3D" id="1.20.1420.20">
    <property type="entry name" value="M75 peptidase, HXXE motif"/>
    <property type="match status" value="1"/>
</dbReference>
<feature type="domain" description="Imelysin-like" evidence="3">
    <location>
        <begin position="2"/>
        <end position="74"/>
    </location>
</feature>
<keyword evidence="5" id="KW-1185">Reference proteome</keyword>
<protein>
    <recommendedName>
        <fullName evidence="3">Imelysin-like domain-containing protein</fullName>
    </recommendedName>
</protein>
<sequence length="95" mass="10772">MENDWLNAYQAWQAVRFIQFGPVEQNSRGWQLQFWPDRKNLVGRKVGTWLKATEAPDAEDIAGDSVAIQGFPPLNTCFMTTPWTKRPLATPAPVP</sequence>
<evidence type="ECO:0000256" key="1">
    <source>
        <dbReference type="ARBA" id="ARBA00004196"/>
    </source>
</evidence>
<evidence type="ECO:0000256" key="2">
    <source>
        <dbReference type="ARBA" id="ARBA00022729"/>
    </source>
</evidence>
<accession>A0ABN5WPQ7</accession>